<keyword evidence="4" id="KW-1278">Translocase</keyword>
<dbReference type="Proteomes" id="UP001605036">
    <property type="component" value="Unassembled WGS sequence"/>
</dbReference>
<dbReference type="AlphaFoldDB" id="A0ABD1YZY8"/>
<dbReference type="Pfam" id="PF11909">
    <property type="entry name" value="NdhN"/>
    <property type="match status" value="1"/>
</dbReference>
<dbReference type="PANTHER" id="PTHR35515:SF1">
    <property type="entry name" value="NAD(P)H-QUINONE OXIDOREDUCTASE SUBUNIT N, CHLOROPLASTIC"/>
    <property type="match status" value="1"/>
</dbReference>
<organism evidence="8 9">
    <name type="scientific">Riccia fluitans</name>
    <dbReference type="NCBI Taxonomy" id="41844"/>
    <lineage>
        <taxon>Eukaryota</taxon>
        <taxon>Viridiplantae</taxon>
        <taxon>Streptophyta</taxon>
        <taxon>Embryophyta</taxon>
        <taxon>Marchantiophyta</taxon>
        <taxon>Marchantiopsida</taxon>
        <taxon>Marchantiidae</taxon>
        <taxon>Marchantiales</taxon>
        <taxon>Ricciaceae</taxon>
        <taxon>Riccia</taxon>
    </lineage>
</organism>
<evidence type="ECO:0008006" key="10">
    <source>
        <dbReference type="Google" id="ProtNLM"/>
    </source>
</evidence>
<evidence type="ECO:0000256" key="1">
    <source>
        <dbReference type="ARBA" id="ARBA00022719"/>
    </source>
</evidence>
<comment type="caution">
    <text evidence="8">The sequence shown here is derived from an EMBL/GenBank/DDBJ whole genome shotgun (WGS) entry which is preliminary data.</text>
</comment>
<evidence type="ECO:0000256" key="2">
    <source>
        <dbReference type="ARBA" id="ARBA00022857"/>
    </source>
</evidence>
<gene>
    <name evidence="8" type="ORF">R1flu_007747</name>
</gene>
<keyword evidence="2" id="KW-0521">NADP</keyword>
<evidence type="ECO:0000256" key="4">
    <source>
        <dbReference type="ARBA" id="ARBA00022967"/>
    </source>
</evidence>
<dbReference type="InterPro" id="IPR020874">
    <property type="entry name" value="NAD(P)H-quinone_OxRdtase_su_N"/>
</dbReference>
<name>A0ABD1YZY8_9MARC</name>
<feature type="compositionally biased region" description="Basic and acidic residues" evidence="7">
    <location>
        <begin position="259"/>
        <end position="271"/>
    </location>
</feature>
<keyword evidence="5" id="KW-0520">NAD</keyword>
<accession>A0ABD1YZY8</accession>
<protein>
    <recommendedName>
        <fullName evidence="10">NADH dehydrogenase-like complex N</fullName>
    </recommendedName>
</protein>
<evidence type="ECO:0000313" key="9">
    <source>
        <dbReference type="Proteomes" id="UP001605036"/>
    </source>
</evidence>
<reference evidence="8 9" key="1">
    <citation type="submission" date="2024-09" db="EMBL/GenBank/DDBJ databases">
        <title>Chromosome-scale assembly of Riccia fluitans.</title>
        <authorList>
            <person name="Paukszto L."/>
            <person name="Sawicki J."/>
            <person name="Karawczyk K."/>
            <person name="Piernik-Szablinska J."/>
            <person name="Szczecinska M."/>
            <person name="Mazdziarz M."/>
        </authorList>
    </citation>
    <scope>NUCLEOTIDE SEQUENCE [LARGE SCALE GENOMIC DNA]</scope>
    <source>
        <strain evidence="8">Rf_01</strain>
        <tissue evidence="8">Aerial parts of the thallus</tissue>
    </source>
</reference>
<keyword evidence="3" id="KW-0618">Plastoquinone</keyword>
<sequence length="283" mass="30791">MTVNVCTAQCYLASAVGISGENYVAPNLSSSSFSTTATSSIRLCCSFLPRSKFNLQSNDSSSRRSRATSSGRRSSVVVAGLMDYVGGDLLGFDLDKWSSDVEKFGSIGIYPPPEGGYEGRYATRLKREGYHILNLSARGLGDPEAYLTKIHGVRPPHLGKQAIARWYLPPEVDYRLSLLPKDSKGLIVWVIECKVLSKTELQFLALLPAIRPKVKVIAEVGAWRSFRWKPLKEIAGLPMTSTVQAAAAPPAPTPSPFPEAEKEKKPSDKPILHAPSTAGTCFF</sequence>
<keyword evidence="6" id="KW-0472">Membrane</keyword>
<proteinExistence type="predicted"/>
<evidence type="ECO:0000256" key="3">
    <source>
        <dbReference type="ARBA" id="ARBA00022957"/>
    </source>
</evidence>
<feature type="region of interest" description="Disordered" evidence="7">
    <location>
        <begin position="243"/>
        <end position="283"/>
    </location>
</feature>
<dbReference type="GO" id="GO:0048038">
    <property type="term" value="F:quinone binding"/>
    <property type="evidence" value="ECO:0007669"/>
    <property type="project" value="UniProtKB-KW"/>
</dbReference>
<evidence type="ECO:0000256" key="5">
    <source>
        <dbReference type="ARBA" id="ARBA00023027"/>
    </source>
</evidence>
<evidence type="ECO:0000313" key="8">
    <source>
        <dbReference type="EMBL" id="KAL2636268.1"/>
    </source>
</evidence>
<dbReference type="EMBL" id="JBHFFA010000003">
    <property type="protein sequence ID" value="KAL2636268.1"/>
    <property type="molecule type" value="Genomic_DNA"/>
</dbReference>
<keyword evidence="1" id="KW-0874">Quinone</keyword>
<evidence type="ECO:0000256" key="7">
    <source>
        <dbReference type="SAM" id="MobiDB-lite"/>
    </source>
</evidence>
<evidence type="ECO:0000256" key="6">
    <source>
        <dbReference type="ARBA" id="ARBA00023136"/>
    </source>
</evidence>
<keyword evidence="9" id="KW-1185">Reference proteome</keyword>
<dbReference type="PANTHER" id="PTHR35515">
    <property type="entry name" value="NAD(P)H-QUINONE OXIDOREDUCTASE SUBUNIT N, CHLOROPLASTIC"/>
    <property type="match status" value="1"/>
</dbReference>